<protein>
    <recommendedName>
        <fullName evidence="6">SPT2 chromatin protein</fullName>
    </recommendedName>
</protein>
<keyword evidence="5" id="KW-1185">Reference proteome</keyword>
<feature type="compositionally biased region" description="Basic and acidic residues" evidence="3">
    <location>
        <begin position="46"/>
        <end position="61"/>
    </location>
</feature>
<evidence type="ECO:0000256" key="3">
    <source>
        <dbReference type="SAM" id="MobiDB-lite"/>
    </source>
</evidence>
<evidence type="ECO:0000256" key="2">
    <source>
        <dbReference type="ARBA" id="ARBA00023054"/>
    </source>
</evidence>
<evidence type="ECO:0000256" key="1">
    <source>
        <dbReference type="ARBA" id="ARBA00006461"/>
    </source>
</evidence>
<proteinExistence type="inferred from homology"/>
<keyword evidence="2" id="KW-0175">Coiled coil</keyword>
<dbReference type="EMBL" id="KL584758">
    <property type="protein sequence ID" value="KEQ95747.1"/>
    <property type="molecule type" value="Genomic_DNA"/>
</dbReference>
<feature type="compositionally biased region" description="Pro residues" evidence="3">
    <location>
        <begin position="31"/>
        <end position="42"/>
    </location>
</feature>
<dbReference type="InParanoid" id="A0A074YNV7"/>
<evidence type="ECO:0008006" key="6">
    <source>
        <dbReference type="Google" id="ProtNLM"/>
    </source>
</evidence>
<dbReference type="Proteomes" id="UP000030641">
    <property type="component" value="Unassembled WGS sequence"/>
</dbReference>
<feature type="compositionally biased region" description="Low complexity" evidence="3">
    <location>
        <begin position="1"/>
        <end position="12"/>
    </location>
</feature>
<feature type="compositionally biased region" description="Polar residues" evidence="3">
    <location>
        <begin position="62"/>
        <end position="72"/>
    </location>
</feature>
<dbReference type="OMA" id="QHKKVEK"/>
<dbReference type="STRING" id="1043005.A0A074YNV7"/>
<evidence type="ECO:0000313" key="4">
    <source>
        <dbReference type="EMBL" id="KEQ95747.1"/>
    </source>
</evidence>
<gene>
    <name evidence="4" type="ORF">AUEXF2481DRAFT_685397</name>
</gene>
<feature type="region of interest" description="Disordered" evidence="3">
    <location>
        <begin position="1"/>
        <end position="141"/>
    </location>
</feature>
<dbReference type="GeneID" id="25370572"/>
<dbReference type="SMART" id="SM00784">
    <property type="entry name" value="SPT2"/>
    <property type="match status" value="1"/>
</dbReference>
<feature type="region of interest" description="Disordered" evidence="3">
    <location>
        <begin position="244"/>
        <end position="317"/>
    </location>
</feature>
<feature type="region of interest" description="Disordered" evidence="3">
    <location>
        <begin position="334"/>
        <end position="360"/>
    </location>
</feature>
<feature type="compositionally biased region" description="Acidic residues" evidence="3">
    <location>
        <begin position="284"/>
        <end position="317"/>
    </location>
</feature>
<organism evidence="4 5">
    <name type="scientific">Aureobasidium subglaciale (strain EXF-2481)</name>
    <name type="common">Aureobasidium pullulans var. subglaciale</name>
    <dbReference type="NCBI Taxonomy" id="1043005"/>
    <lineage>
        <taxon>Eukaryota</taxon>
        <taxon>Fungi</taxon>
        <taxon>Dikarya</taxon>
        <taxon>Ascomycota</taxon>
        <taxon>Pezizomycotina</taxon>
        <taxon>Dothideomycetes</taxon>
        <taxon>Dothideomycetidae</taxon>
        <taxon>Dothideales</taxon>
        <taxon>Saccotheciaceae</taxon>
        <taxon>Aureobasidium</taxon>
    </lineage>
</organism>
<comment type="similarity">
    <text evidence="1">Belongs to the SPT2 family.</text>
</comment>
<feature type="compositionally biased region" description="Low complexity" evidence="3">
    <location>
        <begin position="257"/>
        <end position="283"/>
    </location>
</feature>
<feature type="compositionally biased region" description="Low complexity" evidence="3">
    <location>
        <begin position="81"/>
        <end position="92"/>
    </location>
</feature>
<reference evidence="4 5" key="1">
    <citation type="journal article" date="2014" name="BMC Genomics">
        <title>Genome sequencing of four Aureobasidium pullulans varieties: biotechnological potential, stress tolerance, and description of new species.</title>
        <authorList>
            <person name="Gostin Ar C."/>
            <person name="Ohm R.A."/>
            <person name="Kogej T."/>
            <person name="Sonjak S."/>
            <person name="Turk M."/>
            <person name="Zajc J."/>
            <person name="Zalar P."/>
            <person name="Grube M."/>
            <person name="Sun H."/>
            <person name="Han J."/>
            <person name="Sharma A."/>
            <person name="Chiniquy J."/>
            <person name="Ngan C.Y."/>
            <person name="Lipzen A."/>
            <person name="Barry K."/>
            <person name="Grigoriev I.V."/>
            <person name="Gunde-Cimerman N."/>
        </authorList>
    </citation>
    <scope>NUCLEOTIDE SEQUENCE [LARGE SCALE GENOMIC DNA]</scope>
    <source>
        <strain evidence="4 5">EXF-2481</strain>
    </source>
</reference>
<evidence type="ECO:0000313" key="5">
    <source>
        <dbReference type="Proteomes" id="UP000030641"/>
    </source>
</evidence>
<dbReference type="HOGENOM" id="CLU_769420_0_0_1"/>
<dbReference type="RefSeq" id="XP_013344353.1">
    <property type="nucleotide sequence ID" value="XM_013488899.1"/>
</dbReference>
<dbReference type="InterPro" id="IPR013256">
    <property type="entry name" value="Chromatin_SPT2"/>
</dbReference>
<name>A0A074YNV7_AURSE</name>
<dbReference type="OrthoDB" id="5430658at2759"/>
<accession>A0A074YNV7</accession>
<dbReference type="AlphaFoldDB" id="A0A074YNV7"/>
<feature type="compositionally biased region" description="Low complexity" evidence="3">
    <location>
        <begin position="118"/>
        <end position="141"/>
    </location>
</feature>
<feature type="region of interest" description="Disordered" evidence="3">
    <location>
        <begin position="188"/>
        <end position="227"/>
    </location>
</feature>
<sequence>MSLLNSILSSINGGQPAPPRPQALSSTARTNPPPRNPAPQQVPPKRKAEDAASDLKPKVARTDTNTSKFESNASLAPPPSRSTTSSPAQRAALPPPKAAIPYRGSGPSAKTQPASKIATASPAPTRPPTTSTTPVSASASTKGGYLAVLERAKQNAEAAKLAGQIKHKPVEKLTKKDRLRLVEEARAAAKGKPLANRDTKAGLKGRGKSVEPLADPKTNAPGKDKKKSVEVAYKGTMRANAPAAPVYRGTMGGPGGAAARKPIAKAHAPGRSGYGAGRRYASYSDEEEEEEDDEPEDDYESGSDMEAGVDDLYEEEQASARIAKREDAIALAEENELKRQKAEKKRKLEALASKAKPRTY</sequence>